<dbReference type="OrthoDB" id="3130276at2759"/>
<evidence type="ECO:0000313" key="1">
    <source>
        <dbReference type="EMBL" id="KJA19433.1"/>
    </source>
</evidence>
<dbReference type="EMBL" id="KN817578">
    <property type="protein sequence ID" value="KJA19433.1"/>
    <property type="molecule type" value="Genomic_DNA"/>
</dbReference>
<dbReference type="Proteomes" id="UP000054270">
    <property type="component" value="Unassembled WGS sequence"/>
</dbReference>
<keyword evidence="2" id="KW-1185">Reference proteome</keyword>
<dbReference type="AlphaFoldDB" id="A0A0D2M823"/>
<name>A0A0D2M823_HYPSF</name>
<proteinExistence type="predicted"/>
<evidence type="ECO:0008006" key="3">
    <source>
        <dbReference type="Google" id="ProtNLM"/>
    </source>
</evidence>
<gene>
    <name evidence="1" type="ORF">HYPSUDRAFT_44336</name>
</gene>
<reference evidence="2" key="1">
    <citation type="submission" date="2014-04" db="EMBL/GenBank/DDBJ databases">
        <title>Evolutionary Origins and Diversification of the Mycorrhizal Mutualists.</title>
        <authorList>
            <consortium name="DOE Joint Genome Institute"/>
            <consortium name="Mycorrhizal Genomics Consortium"/>
            <person name="Kohler A."/>
            <person name="Kuo A."/>
            <person name="Nagy L.G."/>
            <person name="Floudas D."/>
            <person name="Copeland A."/>
            <person name="Barry K.W."/>
            <person name="Cichocki N."/>
            <person name="Veneault-Fourrey C."/>
            <person name="LaButti K."/>
            <person name="Lindquist E.A."/>
            <person name="Lipzen A."/>
            <person name="Lundell T."/>
            <person name="Morin E."/>
            <person name="Murat C."/>
            <person name="Riley R."/>
            <person name="Ohm R."/>
            <person name="Sun H."/>
            <person name="Tunlid A."/>
            <person name="Henrissat B."/>
            <person name="Grigoriev I.V."/>
            <person name="Hibbett D.S."/>
            <person name="Martin F."/>
        </authorList>
    </citation>
    <scope>NUCLEOTIDE SEQUENCE [LARGE SCALE GENOMIC DNA]</scope>
    <source>
        <strain evidence="2">FD-334 SS-4</strain>
    </source>
</reference>
<accession>A0A0D2M823</accession>
<evidence type="ECO:0000313" key="2">
    <source>
        <dbReference type="Proteomes" id="UP000054270"/>
    </source>
</evidence>
<protein>
    <recommendedName>
        <fullName evidence="3">F-box domain-containing protein</fullName>
    </recommendedName>
</protein>
<organism evidence="1 2">
    <name type="scientific">Hypholoma sublateritium (strain FD-334 SS-4)</name>
    <dbReference type="NCBI Taxonomy" id="945553"/>
    <lineage>
        <taxon>Eukaryota</taxon>
        <taxon>Fungi</taxon>
        <taxon>Dikarya</taxon>
        <taxon>Basidiomycota</taxon>
        <taxon>Agaricomycotina</taxon>
        <taxon>Agaricomycetes</taxon>
        <taxon>Agaricomycetidae</taxon>
        <taxon>Agaricales</taxon>
        <taxon>Agaricineae</taxon>
        <taxon>Strophariaceae</taxon>
        <taxon>Hypholoma</taxon>
    </lineage>
</organism>
<sequence length="529" mass="59521">MSALPVNSPIQRLDFDILWCIVKINADMFEDYGALETTLATSRVCHSWRSFMLSTTSIWAHLFDLDHGLWRTARGRRELIRRSGKALLWMKTNKYSPCTRDVLTVIGKQWGRIQKLEVTIRYGSGRLAQWSVLLRPAPHLESFDIIYTWDCGKENHIFTSLFGGSAPMLRELRFSGHRHTFSTAPSSWLRQLCSMDLSVELTVSEMLKVLMSTNNLVNLRLDLTRVGHTTSTCSLVSLPKLAHLNVNFAAALTPHTLALLDHIYIPPTCSLTFAAQSIDLWEIDKKITSTPIIRTLSAYAQSHFVDHTPQKLWLTIVVGSFILKTASHPDGPTFEFSVDFSLEQMIPTHTLTTLLREFSLPGLSDVTWCGIRITGVKRPIPVFTTFMTCLPSVKTIATDKYSLRHLRAWSLRKDADTGPRIGFPVLKTLKLLSFHSPALAADGVRDPVSKFVKARIMRGHAIGVIDFTEETLDVLPNMALLRKAVGLKVRWRQRGVGEIREYICSTAPPQKVNKWVTPNSQITGSGRAS</sequence>